<evidence type="ECO:0000313" key="8">
    <source>
        <dbReference type="Proteomes" id="UP000199288"/>
    </source>
</evidence>
<feature type="compositionally biased region" description="Pro residues" evidence="5">
    <location>
        <begin position="8"/>
        <end position="40"/>
    </location>
</feature>
<dbReference type="EMBL" id="FNQV01000019">
    <property type="protein sequence ID" value="SEA74927.1"/>
    <property type="molecule type" value="Genomic_DNA"/>
</dbReference>
<evidence type="ECO:0000256" key="1">
    <source>
        <dbReference type="ARBA" id="ARBA00022512"/>
    </source>
</evidence>
<keyword evidence="2" id="KW-0964">Secreted</keyword>
<evidence type="ECO:0000259" key="6">
    <source>
        <dbReference type="PROSITE" id="PS50847"/>
    </source>
</evidence>
<feature type="compositionally biased region" description="Pro residues" evidence="5">
    <location>
        <begin position="48"/>
        <end position="71"/>
    </location>
</feature>
<organism evidence="7 8">
    <name type="scientific">Bowdeniella nasicola</name>
    <dbReference type="NCBI Taxonomy" id="208480"/>
    <lineage>
        <taxon>Bacteria</taxon>
        <taxon>Bacillati</taxon>
        <taxon>Actinomycetota</taxon>
        <taxon>Actinomycetes</taxon>
        <taxon>Actinomycetales</taxon>
        <taxon>Actinomycetaceae</taxon>
        <taxon>Bowdeniella</taxon>
    </lineage>
</organism>
<dbReference type="NCBIfam" id="NF038134">
    <property type="entry name" value="choice_anch_M"/>
    <property type="match status" value="1"/>
</dbReference>
<dbReference type="InterPro" id="IPR022395">
    <property type="entry name" value="CHP03773_ABC_transptr-like"/>
</dbReference>
<reference evidence="8" key="1">
    <citation type="submission" date="2016-10" db="EMBL/GenBank/DDBJ databases">
        <authorList>
            <person name="Varghese N."/>
            <person name="Submissions S."/>
        </authorList>
    </citation>
    <scope>NUCLEOTIDE SEQUENCE [LARGE SCALE GENOMIC DNA]</scope>
    <source>
        <strain evidence="8">KPR-1</strain>
    </source>
</reference>
<dbReference type="Pfam" id="PF00746">
    <property type="entry name" value="Gram_pos_anchor"/>
    <property type="match status" value="1"/>
</dbReference>
<protein>
    <submittedName>
        <fullName evidence="7">Putative ABC transporter-associated repeat protein</fullName>
    </submittedName>
</protein>
<dbReference type="NCBIfam" id="TIGR03773">
    <property type="entry name" value="anch_rpt_wall"/>
    <property type="match status" value="1"/>
</dbReference>
<dbReference type="PRINTS" id="PR01217">
    <property type="entry name" value="PRICHEXTENSN"/>
</dbReference>
<dbReference type="InterPro" id="IPR022435">
    <property type="entry name" value="Surface-anchored_actinobac"/>
</dbReference>
<dbReference type="InterPro" id="IPR019931">
    <property type="entry name" value="LPXTG_anchor"/>
</dbReference>
<dbReference type="NCBIfam" id="TIGR03769">
    <property type="entry name" value="P_ac_wall_RPT"/>
    <property type="match status" value="1"/>
</dbReference>
<sequence>MGDKKPEPTPTPDPQPTTPTPEPTATPTPDPSATPTSPEPKPTDSSPTPAPTTPAPKPTAPAPKPTAPAPKPTSDSPAPAPSTEQCIPTKVTRTEKGSLKVATEGHFDLGAQLQGGKLVASLKDDRRQPAQWVNPSSIVFKVSDAARTSAPEALSFVASPGSNVWVIGSTQQAGVPWLGQNTMHPSIVNGTTGPVTWTLNGVTGPGKLAVFNSGGLGSGVGQRVFDNVGGPTSYTVPANTHAHPNWVFTAPGIYRVSITQSATTNAGQKVSAATTLLFAVGNADPAAAGTSTTVEEWVGKTPDGKDCELSPEQIAKLPAGAKVGGLNTLPTTGSEGGSELLIVTGALGLAGALTLAARRRFA</sequence>
<keyword evidence="8" id="KW-1185">Reference proteome</keyword>
<evidence type="ECO:0000256" key="3">
    <source>
        <dbReference type="ARBA" id="ARBA00022729"/>
    </source>
</evidence>
<gene>
    <name evidence="7" type="ORF">SAMN02910418_02318</name>
</gene>
<accession>A0A1H4DQM2</accession>
<evidence type="ECO:0000313" key="7">
    <source>
        <dbReference type="EMBL" id="SEA74927.1"/>
    </source>
</evidence>
<dbReference type="NCBIfam" id="TIGR01167">
    <property type="entry name" value="LPXTG_anchor"/>
    <property type="match status" value="1"/>
</dbReference>
<feature type="region of interest" description="Disordered" evidence="5">
    <location>
        <begin position="1"/>
        <end position="94"/>
    </location>
</feature>
<dbReference type="AlphaFoldDB" id="A0A1H4DQM2"/>
<dbReference type="Proteomes" id="UP000199288">
    <property type="component" value="Unassembled WGS sequence"/>
</dbReference>
<keyword evidence="1" id="KW-0134">Cell wall</keyword>
<name>A0A1H4DQM2_9ACTO</name>
<feature type="domain" description="Gram-positive cocci surface proteins LPxTG" evidence="6">
    <location>
        <begin position="329"/>
        <end position="362"/>
    </location>
</feature>
<keyword evidence="3" id="KW-0732">Signal</keyword>
<evidence type="ECO:0000256" key="4">
    <source>
        <dbReference type="ARBA" id="ARBA00023088"/>
    </source>
</evidence>
<proteinExistence type="predicted"/>
<keyword evidence="4" id="KW-0572">Peptidoglycan-anchor</keyword>
<evidence type="ECO:0000256" key="2">
    <source>
        <dbReference type="ARBA" id="ARBA00022525"/>
    </source>
</evidence>
<dbReference type="PROSITE" id="PS50847">
    <property type="entry name" value="GRAM_POS_ANCHORING"/>
    <property type="match status" value="1"/>
</dbReference>
<evidence type="ECO:0000256" key="5">
    <source>
        <dbReference type="SAM" id="MobiDB-lite"/>
    </source>
</evidence>
<feature type="compositionally biased region" description="Low complexity" evidence="5">
    <location>
        <begin position="72"/>
        <end position="83"/>
    </location>
</feature>